<reference evidence="1" key="1">
    <citation type="submission" date="2023-04" db="EMBL/GenBank/DDBJ databases">
        <title>Draft Genome sequencing of Naganishia species isolated from polar environments using Oxford Nanopore Technology.</title>
        <authorList>
            <person name="Leo P."/>
            <person name="Venkateswaran K."/>
        </authorList>
    </citation>
    <scope>NUCLEOTIDE SEQUENCE</scope>
    <source>
        <strain evidence="1">MNA-CCFEE 5262</strain>
    </source>
</reference>
<organism evidence="1 2">
    <name type="scientific">Naganishia adeliensis</name>
    <dbReference type="NCBI Taxonomy" id="92952"/>
    <lineage>
        <taxon>Eukaryota</taxon>
        <taxon>Fungi</taxon>
        <taxon>Dikarya</taxon>
        <taxon>Basidiomycota</taxon>
        <taxon>Agaricomycotina</taxon>
        <taxon>Tremellomycetes</taxon>
        <taxon>Filobasidiales</taxon>
        <taxon>Filobasidiaceae</taxon>
        <taxon>Naganishia</taxon>
    </lineage>
</organism>
<protein>
    <submittedName>
        <fullName evidence="1">Uncharacterized protein</fullName>
    </submittedName>
</protein>
<evidence type="ECO:0000313" key="1">
    <source>
        <dbReference type="EMBL" id="KAJ9110210.1"/>
    </source>
</evidence>
<keyword evidence="2" id="KW-1185">Reference proteome</keyword>
<dbReference type="EMBL" id="JASBWS010000025">
    <property type="protein sequence ID" value="KAJ9110210.1"/>
    <property type="molecule type" value="Genomic_DNA"/>
</dbReference>
<dbReference type="Proteomes" id="UP001230649">
    <property type="component" value="Unassembled WGS sequence"/>
</dbReference>
<accession>A0ACC2WFW3</accession>
<proteinExistence type="predicted"/>
<comment type="caution">
    <text evidence="1">The sequence shown here is derived from an EMBL/GenBank/DDBJ whole genome shotgun (WGS) entry which is preliminary data.</text>
</comment>
<evidence type="ECO:0000313" key="2">
    <source>
        <dbReference type="Proteomes" id="UP001230649"/>
    </source>
</evidence>
<name>A0ACC2WFW3_9TREE</name>
<gene>
    <name evidence="1" type="ORF">QFC20_003062</name>
</gene>
<sequence>MSAFRFSSRLATTASRMGSRNLHASARALEYYPGVDAKTFAKQVENGSGIVLVDFYATWCNPCRMLTPVLKKVAQQKNIDLVTVDVDECGEIAAKYQIRAMPTVIAFKDGKVVNQFMGALPEPHVKKFVDAL</sequence>